<proteinExistence type="predicted"/>
<organism evidence="1 2">
    <name type="scientific">Rousettus aegyptiacus</name>
    <name type="common">Egyptian fruit bat</name>
    <name type="synonym">Pteropus aegyptiacus</name>
    <dbReference type="NCBI Taxonomy" id="9407"/>
    <lineage>
        <taxon>Eukaryota</taxon>
        <taxon>Metazoa</taxon>
        <taxon>Chordata</taxon>
        <taxon>Craniata</taxon>
        <taxon>Vertebrata</taxon>
        <taxon>Euteleostomi</taxon>
        <taxon>Mammalia</taxon>
        <taxon>Eutheria</taxon>
        <taxon>Laurasiatheria</taxon>
        <taxon>Chiroptera</taxon>
        <taxon>Yinpterochiroptera</taxon>
        <taxon>Pteropodoidea</taxon>
        <taxon>Pteropodidae</taxon>
        <taxon>Rousettinae</taxon>
        <taxon>Rousettus</taxon>
    </lineage>
</organism>
<name>A0A7J8CHZ1_ROUAE</name>
<evidence type="ECO:0000313" key="2">
    <source>
        <dbReference type="Proteomes" id="UP000593571"/>
    </source>
</evidence>
<reference evidence="1 2" key="1">
    <citation type="journal article" date="2020" name="Nature">
        <title>Six reference-quality genomes reveal evolution of bat adaptations.</title>
        <authorList>
            <person name="Jebb D."/>
            <person name="Huang Z."/>
            <person name="Pippel M."/>
            <person name="Hughes G.M."/>
            <person name="Lavrichenko K."/>
            <person name="Devanna P."/>
            <person name="Winkler S."/>
            <person name="Jermiin L.S."/>
            <person name="Skirmuntt E.C."/>
            <person name="Katzourakis A."/>
            <person name="Burkitt-Gray L."/>
            <person name="Ray D.A."/>
            <person name="Sullivan K.A.M."/>
            <person name="Roscito J.G."/>
            <person name="Kirilenko B.M."/>
            <person name="Davalos L.M."/>
            <person name="Corthals A.P."/>
            <person name="Power M.L."/>
            <person name="Jones G."/>
            <person name="Ransome R.D."/>
            <person name="Dechmann D.K.N."/>
            <person name="Locatelli A.G."/>
            <person name="Puechmaille S.J."/>
            <person name="Fedrigo O."/>
            <person name="Jarvis E.D."/>
            <person name="Hiller M."/>
            <person name="Vernes S.C."/>
            <person name="Myers E.W."/>
            <person name="Teeling E.C."/>
        </authorList>
    </citation>
    <scope>NUCLEOTIDE SEQUENCE [LARGE SCALE GENOMIC DNA]</scope>
    <source>
        <strain evidence="1">MRouAeg1</strain>
        <tissue evidence="1">Muscle</tissue>
    </source>
</reference>
<sequence>MEISKRNHPFWVFGAWRKSRGQGGHLLCWGSALANFKSPGSQMAGGARGRLPRAASIERSPRAGQAPPASVHAYRNCGTWRADAGRERRALGVRSPKCCSRVDATVCAQTGESGRAPRRQGDSK</sequence>
<comment type="caution">
    <text evidence="1">The sequence shown here is derived from an EMBL/GenBank/DDBJ whole genome shotgun (WGS) entry which is preliminary data.</text>
</comment>
<dbReference type="AlphaFoldDB" id="A0A7J8CHZ1"/>
<evidence type="ECO:0000313" key="1">
    <source>
        <dbReference type="EMBL" id="KAF6410456.1"/>
    </source>
</evidence>
<accession>A0A7J8CHZ1</accession>
<keyword evidence="2" id="KW-1185">Reference proteome</keyword>
<dbReference type="EMBL" id="JACASE010000014">
    <property type="protein sequence ID" value="KAF6410456.1"/>
    <property type="molecule type" value="Genomic_DNA"/>
</dbReference>
<dbReference type="Proteomes" id="UP000593571">
    <property type="component" value="Unassembled WGS sequence"/>
</dbReference>
<gene>
    <name evidence="1" type="ORF">HJG63_009005</name>
</gene>
<protein>
    <submittedName>
        <fullName evidence="1">Uncharacterized protein</fullName>
    </submittedName>
</protein>